<proteinExistence type="predicted"/>
<keyword evidence="1" id="KW-0732">Signal</keyword>
<evidence type="ECO:0000313" key="3">
    <source>
        <dbReference type="Proteomes" id="UP000018050"/>
    </source>
</evidence>
<dbReference type="OrthoDB" id="347335at2759"/>
<protein>
    <submittedName>
        <fullName evidence="2">Uncharacterized protein</fullName>
    </submittedName>
</protein>
<dbReference type="GeneID" id="25268385"/>
<sequence length="192" mass="20213">MGRFQRLPGIGPVVRHVVMALLLLHLLFLGDVSITIVAAGGTSSPGVTAVGGDARADKPAVQDGIALTGGTGAKSQSATASGGAVSAEEREKENLELLRTLMVEADVTESEKLSDTQYFLGPMVKKIKRHFLIDFCAMVLLFVGVGETPLGAECLVMACVVEMTLEMSGPKLETNAASKSRPLLQALLFRLC</sequence>
<keyword evidence="3" id="KW-1185">Reference proteome</keyword>
<dbReference type="EMBL" id="HG670358">
    <property type="protein sequence ID" value="CDI76317.1"/>
    <property type="molecule type" value="Genomic_DNA"/>
</dbReference>
<name>U6G9U7_EIMAC</name>
<reference evidence="2" key="1">
    <citation type="submission" date="2013-10" db="EMBL/GenBank/DDBJ databases">
        <title>Genomic analysis of the causative agents of coccidiosis in chickens.</title>
        <authorList>
            <person name="Reid A.J."/>
            <person name="Blake D."/>
            <person name="Billington K."/>
            <person name="Browne H."/>
            <person name="Dunn M."/>
            <person name="Hung S."/>
            <person name="Kawahara F."/>
            <person name="Miranda-Saavedra D."/>
            <person name="Mourier T."/>
            <person name="Nagra H."/>
            <person name="Otto T.D."/>
            <person name="Rawlings N."/>
            <person name="Sanchez A."/>
            <person name="Sanders M."/>
            <person name="Subramaniam C."/>
            <person name="Tay Y."/>
            <person name="Dear P."/>
            <person name="Doerig C."/>
            <person name="Gruber A."/>
            <person name="Parkinson J."/>
            <person name="Shirley M."/>
            <person name="Wan K.L."/>
            <person name="Berriman M."/>
            <person name="Tomley F."/>
            <person name="Pain A."/>
        </authorList>
    </citation>
    <scope>NUCLEOTIDE SEQUENCE</scope>
    <source>
        <strain evidence="2">Houghton</strain>
    </source>
</reference>
<dbReference type="VEuPathDB" id="ToxoDB:EAH_00003150"/>
<dbReference type="OMA" id="VMACVVE"/>
<feature type="signal peptide" evidence="1">
    <location>
        <begin position="1"/>
        <end position="34"/>
    </location>
</feature>
<accession>U6G9U7</accession>
<dbReference type="AlphaFoldDB" id="U6G9U7"/>
<dbReference type="Proteomes" id="UP000018050">
    <property type="component" value="Unassembled WGS sequence"/>
</dbReference>
<feature type="chain" id="PRO_5004669599" evidence="1">
    <location>
        <begin position="35"/>
        <end position="192"/>
    </location>
</feature>
<evidence type="ECO:0000256" key="1">
    <source>
        <dbReference type="SAM" id="SignalP"/>
    </source>
</evidence>
<evidence type="ECO:0000313" key="2">
    <source>
        <dbReference type="EMBL" id="CDI76317.1"/>
    </source>
</evidence>
<organism evidence="2 3">
    <name type="scientific">Eimeria acervulina</name>
    <name type="common">Coccidian parasite</name>
    <dbReference type="NCBI Taxonomy" id="5801"/>
    <lineage>
        <taxon>Eukaryota</taxon>
        <taxon>Sar</taxon>
        <taxon>Alveolata</taxon>
        <taxon>Apicomplexa</taxon>
        <taxon>Conoidasida</taxon>
        <taxon>Coccidia</taxon>
        <taxon>Eucoccidiorida</taxon>
        <taxon>Eimeriorina</taxon>
        <taxon>Eimeriidae</taxon>
        <taxon>Eimeria</taxon>
    </lineage>
</organism>
<gene>
    <name evidence="2" type="ORF">EAH_00003150</name>
</gene>
<reference evidence="2" key="2">
    <citation type="submission" date="2013-10" db="EMBL/GenBank/DDBJ databases">
        <authorList>
            <person name="Aslett M."/>
        </authorList>
    </citation>
    <scope>NUCLEOTIDE SEQUENCE</scope>
    <source>
        <strain evidence="2">Houghton</strain>
    </source>
</reference>
<dbReference type="RefSeq" id="XP_013253118.1">
    <property type="nucleotide sequence ID" value="XM_013397664.1"/>
</dbReference>